<organism evidence="2 3">
    <name type="scientific">Luteimonas galliterrae</name>
    <dbReference type="NCBI Taxonomy" id="2940486"/>
    <lineage>
        <taxon>Bacteria</taxon>
        <taxon>Pseudomonadati</taxon>
        <taxon>Pseudomonadota</taxon>
        <taxon>Gammaproteobacteria</taxon>
        <taxon>Lysobacterales</taxon>
        <taxon>Lysobacteraceae</taxon>
        <taxon>Luteimonas</taxon>
    </lineage>
</organism>
<keyword evidence="1" id="KW-0472">Membrane</keyword>
<dbReference type="Proteomes" id="UP001431217">
    <property type="component" value="Unassembled WGS sequence"/>
</dbReference>
<accession>A0ABT0MKS0</accession>
<feature type="transmembrane region" description="Helical" evidence="1">
    <location>
        <begin position="106"/>
        <end position="130"/>
    </location>
</feature>
<reference evidence="2 3" key="1">
    <citation type="submission" date="2022-05" db="EMBL/GenBank/DDBJ databases">
        <title>Luteimonas sp. SX5, whole genome shotgun sequencing project.</title>
        <authorList>
            <person name="Zhao G."/>
            <person name="Shen L."/>
        </authorList>
    </citation>
    <scope>NUCLEOTIDE SEQUENCE [LARGE SCALE GENOMIC DNA]</scope>
    <source>
        <strain evidence="2 3">SX5</strain>
    </source>
</reference>
<protein>
    <submittedName>
        <fullName evidence="2">Uncharacterized protein</fullName>
    </submittedName>
</protein>
<evidence type="ECO:0000313" key="2">
    <source>
        <dbReference type="EMBL" id="MCL1635481.1"/>
    </source>
</evidence>
<gene>
    <name evidence="2" type="ORF">M2650_12700</name>
</gene>
<sequence length="131" mass="15266">MLDRHEELEHYANYAEYSKTLRTWLVAYGIGGPVLLNTNDHLLKLFNSSPLKNWIIFFFLAGVFGQVLLGFINKWCAYHMYLGTCRPNLKDTTRYKFWHYINERSWIDLTIDGLSIASFVIATVLCLVLVI</sequence>
<feature type="transmembrane region" description="Helical" evidence="1">
    <location>
        <begin position="54"/>
        <end position="72"/>
    </location>
</feature>
<proteinExistence type="predicted"/>
<evidence type="ECO:0000256" key="1">
    <source>
        <dbReference type="SAM" id="Phobius"/>
    </source>
</evidence>
<comment type="caution">
    <text evidence="2">The sequence shown here is derived from an EMBL/GenBank/DDBJ whole genome shotgun (WGS) entry which is preliminary data.</text>
</comment>
<dbReference type="EMBL" id="JAMBEP010000003">
    <property type="protein sequence ID" value="MCL1635481.1"/>
    <property type="molecule type" value="Genomic_DNA"/>
</dbReference>
<keyword evidence="1" id="KW-1133">Transmembrane helix</keyword>
<name>A0ABT0MKS0_9GAMM</name>
<dbReference type="RefSeq" id="WP_249475075.1">
    <property type="nucleotide sequence ID" value="NZ_JAMBEP010000003.1"/>
</dbReference>
<keyword evidence="3" id="KW-1185">Reference proteome</keyword>
<keyword evidence="1" id="KW-0812">Transmembrane</keyword>
<evidence type="ECO:0000313" key="3">
    <source>
        <dbReference type="Proteomes" id="UP001431217"/>
    </source>
</evidence>